<protein>
    <recommendedName>
        <fullName evidence="5">tRNA (cytidine/uridine-2'-O-)-methyltransferase TrmJ</fullName>
        <ecNumber evidence="5">2.1.1.200</ecNumber>
    </recommendedName>
    <alternativeName>
        <fullName evidence="5">tRNA (cytidine(32)/uridine(32)-2'-O)-methyltransferase</fullName>
    </alternativeName>
    <alternativeName>
        <fullName evidence="5">tRNA Cm32/Um32 methyltransferase</fullName>
    </alternativeName>
</protein>
<dbReference type="GO" id="GO:0160206">
    <property type="term" value="F:tRNA (cytidine(32)/uridine(32)-2'-O)-methyltransferase activity"/>
    <property type="evidence" value="ECO:0007669"/>
    <property type="project" value="UniProtKB-EC"/>
</dbReference>
<evidence type="ECO:0000256" key="2">
    <source>
        <dbReference type="ARBA" id="ARBA00022603"/>
    </source>
</evidence>
<dbReference type="RefSeq" id="WP_092064312.1">
    <property type="nucleotide sequence ID" value="NZ_FNIN01000003.1"/>
</dbReference>
<dbReference type="GO" id="GO:0003723">
    <property type="term" value="F:RNA binding"/>
    <property type="evidence" value="ECO:0007669"/>
    <property type="project" value="InterPro"/>
</dbReference>
<dbReference type="NCBIfam" id="TIGR00050">
    <property type="entry name" value="rRNA_methyl_1"/>
    <property type="match status" value="1"/>
</dbReference>
<comment type="catalytic activity">
    <reaction evidence="5">
        <text>cytidine(32) in tRNA + S-adenosyl-L-methionine = 2'-O-methylcytidine(32) in tRNA + S-adenosyl-L-homocysteine + H(+)</text>
        <dbReference type="Rhea" id="RHEA:42932"/>
        <dbReference type="Rhea" id="RHEA-COMP:10288"/>
        <dbReference type="Rhea" id="RHEA-COMP:10289"/>
        <dbReference type="ChEBI" id="CHEBI:15378"/>
        <dbReference type="ChEBI" id="CHEBI:57856"/>
        <dbReference type="ChEBI" id="CHEBI:59789"/>
        <dbReference type="ChEBI" id="CHEBI:74495"/>
        <dbReference type="ChEBI" id="CHEBI:82748"/>
        <dbReference type="EC" id="2.1.1.200"/>
    </reaction>
</comment>
<keyword evidence="4 5" id="KW-0949">S-adenosyl-L-methionine</keyword>
<name>A0A1H0CNY5_9BACT</name>
<dbReference type="PANTHER" id="PTHR42786">
    <property type="entry name" value="TRNA/RRNA METHYLTRANSFERASE"/>
    <property type="match status" value="1"/>
</dbReference>
<accession>A0A1H0CNY5</accession>
<comment type="function">
    <text evidence="5">Catalyzes the formation of 2'O-methylated cytidine (Cm32) or 2'O-methylated uridine (Um32) at position 32 in tRNA.</text>
</comment>
<dbReference type="EMBL" id="FNIN01000003">
    <property type="protein sequence ID" value="SDN59511.1"/>
    <property type="molecule type" value="Genomic_DNA"/>
</dbReference>
<dbReference type="PIRSF" id="PIRSF004808">
    <property type="entry name" value="LasT"/>
    <property type="match status" value="1"/>
</dbReference>
<sequence length="253" mass="28623">MSDFYPLNNLTVILVRPKFSENIGSVARACANMGCPNLYLVSPQNFSLDKACPLATPKGMKILEKASIFTQLSDALKDFHSVFGTTARIGGWRKGILLPEEASKKIKEVISLEGNVAVVFGSEDKGLTNEEIEICGQIISIPTVSDAWSLNLAQAVLIILYENFKLLAERKTRPIHDKNIKLATAKDLQTLFLQLKHALLEIDFLHKDNNPDYFMMPIKRFFNRVNLRKNEYNLFMGICRQIRWLSSKNKDDS</sequence>
<dbReference type="InterPro" id="IPR029026">
    <property type="entry name" value="tRNA_m1G_MTases_N"/>
</dbReference>
<dbReference type="InterPro" id="IPR001537">
    <property type="entry name" value="SpoU_MeTrfase"/>
</dbReference>
<dbReference type="SUPFAM" id="SSF75217">
    <property type="entry name" value="alpha/beta knot"/>
    <property type="match status" value="1"/>
</dbReference>
<dbReference type="STRING" id="206665.SAMN04488516_103121"/>
<comment type="catalytic activity">
    <reaction evidence="5">
        <text>uridine(32) in tRNA + S-adenosyl-L-methionine = 2'-O-methyluridine(32) in tRNA + S-adenosyl-L-homocysteine + H(+)</text>
        <dbReference type="Rhea" id="RHEA:42936"/>
        <dbReference type="Rhea" id="RHEA-COMP:10107"/>
        <dbReference type="Rhea" id="RHEA-COMP:10290"/>
        <dbReference type="ChEBI" id="CHEBI:15378"/>
        <dbReference type="ChEBI" id="CHEBI:57856"/>
        <dbReference type="ChEBI" id="CHEBI:59789"/>
        <dbReference type="ChEBI" id="CHEBI:65315"/>
        <dbReference type="ChEBI" id="CHEBI:74478"/>
        <dbReference type="EC" id="2.1.1.200"/>
    </reaction>
</comment>
<dbReference type="Proteomes" id="UP000199602">
    <property type="component" value="Unassembled WGS sequence"/>
</dbReference>
<feature type="domain" description="tRNA/rRNA methyltransferase SpoU type" evidence="6">
    <location>
        <begin position="10"/>
        <end position="161"/>
    </location>
</feature>
<dbReference type="CDD" id="cd18093">
    <property type="entry name" value="SpoU-like_TrmJ"/>
    <property type="match status" value="1"/>
</dbReference>
<dbReference type="EC" id="2.1.1.200" evidence="5"/>
<dbReference type="InterPro" id="IPR004384">
    <property type="entry name" value="RNA_MeTrfase_TrmJ/LasT"/>
</dbReference>
<comment type="subcellular location">
    <subcellularLocation>
        <location evidence="5">Cytoplasm</location>
    </subcellularLocation>
</comment>
<dbReference type="OrthoDB" id="9806346at2"/>
<reference evidence="7 8" key="1">
    <citation type="submission" date="2016-10" db="EMBL/GenBank/DDBJ databases">
        <authorList>
            <person name="de Groot N.N."/>
        </authorList>
    </citation>
    <scope>NUCLEOTIDE SEQUENCE [LARGE SCALE GENOMIC DNA]</scope>
    <source>
        <strain evidence="7 8">DSM 15269</strain>
    </source>
</reference>
<evidence type="ECO:0000256" key="1">
    <source>
        <dbReference type="ARBA" id="ARBA00007228"/>
    </source>
</evidence>
<proteinExistence type="inferred from homology"/>
<dbReference type="PANTHER" id="PTHR42786:SF2">
    <property type="entry name" value="TRNA (CYTIDINE_URIDINE-2'-O-)-METHYLTRANSFERASE TRMJ"/>
    <property type="match status" value="1"/>
</dbReference>
<keyword evidence="5" id="KW-0819">tRNA processing</keyword>
<dbReference type="GO" id="GO:0005829">
    <property type="term" value="C:cytosol"/>
    <property type="evidence" value="ECO:0007669"/>
    <property type="project" value="TreeGrafter"/>
</dbReference>
<keyword evidence="8" id="KW-1185">Reference proteome</keyword>
<organism evidence="7 8">
    <name type="scientific">Desulfonauticus submarinus</name>
    <dbReference type="NCBI Taxonomy" id="206665"/>
    <lineage>
        <taxon>Bacteria</taxon>
        <taxon>Pseudomonadati</taxon>
        <taxon>Thermodesulfobacteriota</taxon>
        <taxon>Desulfovibrionia</taxon>
        <taxon>Desulfovibrionales</taxon>
        <taxon>Desulfonauticaceae</taxon>
        <taxon>Desulfonauticus</taxon>
    </lineage>
</organism>
<dbReference type="GO" id="GO:0002128">
    <property type="term" value="P:tRNA nucleoside ribose methylation"/>
    <property type="evidence" value="ECO:0007669"/>
    <property type="project" value="TreeGrafter"/>
</dbReference>
<evidence type="ECO:0000256" key="3">
    <source>
        <dbReference type="ARBA" id="ARBA00022679"/>
    </source>
</evidence>
<dbReference type="GO" id="GO:0106339">
    <property type="term" value="F:tRNA (cytidine(32)-2'-O)-methyltransferase activity"/>
    <property type="evidence" value="ECO:0007669"/>
    <property type="project" value="RHEA"/>
</dbReference>
<dbReference type="Gene3D" id="3.40.1280.10">
    <property type="match status" value="1"/>
</dbReference>
<dbReference type="Pfam" id="PF00588">
    <property type="entry name" value="SpoU_methylase"/>
    <property type="match status" value="1"/>
</dbReference>
<evidence type="ECO:0000256" key="5">
    <source>
        <dbReference type="RuleBase" id="RU362024"/>
    </source>
</evidence>
<dbReference type="AlphaFoldDB" id="A0A1H0CNY5"/>
<gene>
    <name evidence="5" type="primary">trmJ</name>
    <name evidence="7" type="ORF">SAMN04488516_103121</name>
</gene>
<dbReference type="Gene3D" id="1.10.8.590">
    <property type="match status" value="1"/>
</dbReference>
<keyword evidence="5" id="KW-0963">Cytoplasm</keyword>
<keyword evidence="3 7" id="KW-0808">Transferase</keyword>
<dbReference type="InterPro" id="IPR029028">
    <property type="entry name" value="Alpha/beta_knot_MTases"/>
</dbReference>
<keyword evidence="2 5" id="KW-0489">Methyltransferase</keyword>
<evidence type="ECO:0000259" key="6">
    <source>
        <dbReference type="Pfam" id="PF00588"/>
    </source>
</evidence>
<comment type="subunit">
    <text evidence="5">Homodimer.</text>
</comment>
<evidence type="ECO:0000313" key="7">
    <source>
        <dbReference type="EMBL" id="SDN59511.1"/>
    </source>
</evidence>
<evidence type="ECO:0000313" key="8">
    <source>
        <dbReference type="Proteomes" id="UP000199602"/>
    </source>
</evidence>
<comment type="similarity">
    <text evidence="1">Belongs to the class IV-like SAM-binding methyltransferase superfamily. RNA methyltransferase TrmH family.</text>
</comment>
<evidence type="ECO:0000256" key="4">
    <source>
        <dbReference type="ARBA" id="ARBA00022691"/>
    </source>
</evidence>